<proteinExistence type="predicted"/>
<dbReference type="GeneID" id="66457965"/>
<reference evidence="2 4" key="1">
    <citation type="submission" date="2014-04" db="EMBL/GenBank/DDBJ databases">
        <authorList>
            <person name="Bishop-Lilly K.A."/>
            <person name="Broomall S.M."/>
            <person name="Chain P.S."/>
            <person name="Chertkov O."/>
            <person name="Coyne S.R."/>
            <person name="Daligault H.E."/>
            <person name="Davenport K.W."/>
            <person name="Erkkila T."/>
            <person name="Frey K.G."/>
            <person name="Gibbons H.S."/>
            <person name="Gu W."/>
            <person name="Jaissle J."/>
            <person name="Johnson S.L."/>
            <person name="Koroleva G.I."/>
            <person name="Ladner J.T."/>
            <person name="Lo C.-C."/>
            <person name="Minogue T.D."/>
            <person name="Munk C."/>
            <person name="Palacios G.F."/>
            <person name="Redden C.L."/>
            <person name="Rosenzweig C.N."/>
            <person name="Scholz M.B."/>
            <person name="Teshima H."/>
            <person name="Xu Y."/>
        </authorList>
    </citation>
    <scope>NUCLEOTIDE SEQUENCE [LARGE SCALE GENOMIC DNA]</scope>
    <source>
        <strain evidence="4">gladioli</strain>
        <strain evidence="2">Gladioli</strain>
    </source>
</reference>
<dbReference type="Proteomes" id="UP001059745">
    <property type="component" value="Chromosome 1"/>
</dbReference>
<dbReference type="SUPFAM" id="SSF54909">
    <property type="entry name" value="Dimeric alpha+beta barrel"/>
    <property type="match status" value="1"/>
</dbReference>
<dbReference type="InterPro" id="IPR010753">
    <property type="entry name" value="DUF1330"/>
</dbReference>
<reference evidence="3" key="2">
    <citation type="submission" date="2022-09" db="EMBL/GenBank/DDBJ databases">
        <title>Genomic of Burkholderia gladioli.</title>
        <authorList>
            <person name="Wu H."/>
        </authorList>
    </citation>
    <scope>NUCLEOTIDE SEQUENCE</scope>
    <source>
        <strain evidence="3">ZN-S4</strain>
    </source>
</reference>
<protein>
    <submittedName>
        <fullName evidence="3">DUF1330 domain-containing protein</fullName>
    </submittedName>
</protein>
<evidence type="ECO:0000259" key="1">
    <source>
        <dbReference type="Pfam" id="PF07045"/>
    </source>
</evidence>
<dbReference type="Gene3D" id="3.30.70.100">
    <property type="match status" value="1"/>
</dbReference>
<dbReference type="Pfam" id="PF07045">
    <property type="entry name" value="DUF1330"/>
    <property type="match status" value="1"/>
</dbReference>
<dbReference type="EMBL" id="CP104214">
    <property type="protein sequence ID" value="UWX68598.1"/>
    <property type="molecule type" value="Genomic_DNA"/>
</dbReference>
<feature type="domain" description="DUF1330" evidence="1">
    <location>
        <begin position="2"/>
        <end position="98"/>
    </location>
</feature>
<dbReference type="RefSeq" id="WP_059443147.1">
    <property type="nucleotide sequence ID" value="NZ_CADEPX010000009.1"/>
</dbReference>
<dbReference type="EMBL" id="JPGG01000018">
    <property type="protein sequence ID" value="KGC09519.1"/>
    <property type="molecule type" value="Genomic_DNA"/>
</dbReference>
<dbReference type="Proteomes" id="UP000029590">
    <property type="component" value="Unassembled WGS sequence"/>
</dbReference>
<dbReference type="KEGG" id="bgo:BM43_3510"/>
<dbReference type="AlphaFoldDB" id="A0AAP8V0S5"/>
<organism evidence="2 4">
    <name type="scientific">Burkholderia gladioli</name>
    <name type="common">Pseudomonas marginata</name>
    <name type="synonym">Phytomonas marginata</name>
    <dbReference type="NCBI Taxonomy" id="28095"/>
    <lineage>
        <taxon>Bacteria</taxon>
        <taxon>Pseudomonadati</taxon>
        <taxon>Pseudomonadota</taxon>
        <taxon>Betaproteobacteria</taxon>
        <taxon>Burkholderiales</taxon>
        <taxon>Burkholderiaceae</taxon>
        <taxon>Burkholderia</taxon>
    </lineage>
</organism>
<dbReference type="PANTHER" id="PTHR41521:SF4">
    <property type="entry name" value="BLR0684 PROTEIN"/>
    <property type="match status" value="1"/>
</dbReference>
<sequence>MTAYLISDVGPVAPEDDAAWKAYLAMAPATIEKYGGRYLARGGAIDVIEGDWSPYAIVIAEFPDRDAVARWYASPEYAEGLAIRAKSGLHRRMICVEGATNSNPDNLLGLRA</sequence>
<evidence type="ECO:0000313" key="3">
    <source>
        <dbReference type="EMBL" id="UWX68598.1"/>
    </source>
</evidence>
<dbReference type="InterPro" id="IPR011008">
    <property type="entry name" value="Dimeric_a/b-barrel"/>
</dbReference>
<evidence type="ECO:0000313" key="2">
    <source>
        <dbReference type="EMBL" id="KGC09519.1"/>
    </source>
</evidence>
<accession>A0AAP8V0S5</accession>
<evidence type="ECO:0000313" key="4">
    <source>
        <dbReference type="Proteomes" id="UP000029590"/>
    </source>
</evidence>
<name>A0AAP8V0S5_BURGA</name>
<dbReference type="PANTHER" id="PTHR41521">
    <property type="match status" value="1"/>
</dbReference>
<gene>
    <name evidence="2" type="ORF">DM48_5407</name>
    <name evidence="3" type="ORF">NYZ96_10080</name>
</gene>